<sequence>MSVCLAENSNWKRLKSRFGVNLD</sequence>
<name>A0A0E9TPI0_ANGAN</name>
<reference evidence="1" key="1">
    <citation type="submission" date="2014-11" db="EMBL/GenBank/DDBJ databases">
        <authorList>
            <person name="Amaro Gonzalez C."/>
        </authorList>
    </citation>
    <scope>NUCLEOTIDE SEQUENCE</scope>
</reference>
<reference evidence="1" key="2">
    <citation type="journal article" date="2015" name="Fish Shellfish Immunol.">
        <title>Early steps in the European eel (Anguilla anguilla)-Vibrio vulnificus interaction in the gills: Role of the RtxA13 toxin.</title>
        <authorList>
            <person name="Callol A."/>
            <person name="Pajuelo D."/>
            <person name="Ebbesson L."/>
            <person name="Teles M."/>
            <person name="MacKenzie S."/>
            <person name="Amaro C."/>
        </authorList>
    </citation>
    <scope>NUCLEOTIDE SEQUENCE</scope>
</reference>
<dbReference type="AlphaFoldDB" id="A0A0E9TPI0"/>
<dbReference type="EMBL" id="GBXM01053934">
    <property type="protein sequence ID" value="JAH54643.1"/>
    <property type="molecule type" value="Transcribed_RNA"/>
</dbReference>
<proteinExistence type="predicted"/>
<evidence type="ECO:0000313" key="1">
    <source>
        <dbReference type="EMBL" id="JAH54643.1"/>
    </source>
</evidence>
<protein>
    <submittedName>
        <fullName evidence="1">Uncharacterized protein</fullName>
    </submittedName>
</protein>
<organism evidence="1">
    <name type="scientific">Anguilla anguilla</name>
    <name type="common">European freshwater eel</name>
    <name type="synonym">Muraena anguilla</name>
    <dbReference type="NCBI Taxonomy" id="7936"/>
    <lineage>
        <taxon>Eukaryota</taxon>
        <taxon>Metazoa</taxon>
        <taxon>Chordata</taxon>
        <taxon>Craniata</taxon>
        <taxon>Vertebrata</taxon>
        <taxon>Euteleostomi</taxon>
        <taxon>Actinopterygii</taxon>
        <taxon>Neopterygii</taxon>
        <taxon>Teleostei</taxon>
        <taxon>Anguilliformes</taxon>
        <taxon>Anguillidae</taxon>
        <taxon>Anguilla</taxon>
    </lineage>
</organism>
<accession>A0A0E9TPI0</accession>